<dbReference type="AlphaFoldDB" id="A0A9P0ASW9"/>
<dbReference type="Gene3D" id="2.40.10.10">
    <property type="entry name" value="Trypsin-like serine proteases"/>
    <property type="match status" value="1"/>
</dbReference>
<reference evidence="9" key="1">
    <citation type="submission" date="2021-12" db="EMBL/GenBank/DDBJ databases">
        <authorList>
            <person name="King R."/>
        </authorList>
    </citation>
    <scope>NUCLEOTIDE SEQUENCE</scope>
</reference>
<dbReference type="Pfam" id="PF00089">
    <property type="entry name" value="Trypsin"/>
    <property type="match status" value="1"/>
</dbReference>
<evidence type="ECO:0000256" key="5">
    <source>
        <dbReference type="ARBA" id="ARBA00076468"/>
    </source>
</evidence>
<feature type="region of interest" description="Disordered" evidence="6">
    <location>
        <begin position="160"/>
        <end position="228"/>
    </location>
</feature>
<feature type="chain" id="PRO_5040319526" description="Phenoloxidase-activating factor 2" evidence="7">
    <location>
        <begin position="19"/>
        <end position="872"/>
    </location>
</feature>
<evidence type="ECO:0000256" key="3">
    <source>
        <dbReference type="ARBA" id="ARBA00023157"/>
    </source>
</evidence>
<sequence length="872" mass="95845">MRLIFATAAIMLLQLTSAQENAWNWGNEKPEAPKPVEQEQSNLNYQEYQGSSSDYSEQGVNLNNTEVEKVVDDILVSNRQGRNLEGYDEVYSDPSVQEVLQKGDDREARNVIKERLCYLGLMQCEEDIEGKRPYISPEELIYAQPVAINPVGQPIPTIPVKGGRGHNYGPPRPVPYPNGGKFGPPPNKFGPPPSKFGPPPNKYGPNPNFSPNKPPRRGYGPIPSGKPIYNKPPPFVSGDVYDSPPEFVKPGFSGDLPYEFDSSNFNSFTNKDKEIILKEKDKVEHVHHHYHHNLEGANKAPTVIVNPIPVAAAAAASEAVLHSQSNQFGNFGSNSHHTQTSSFNPITNPGFGGASLSGSGFTESNSGFTNLNVKPGLTIGGSGLTSGIYGGQSIANYGGLNSYQTIKPIQENNYGAQTFGSNNFGSNSFGTSVGAFGSSELYKKELNLNSGNSNYLQSNYADKYQGLASSKAENYDCVCVPYDQCPTQDVIGRKDDLYLAIDPRHIKSDIAAEEERVITDGNGTMTVVRVPKDTGNATVAEDEKTEEKKIVKREAPVNKDDPSKAKAEARQAYYGNNYGRPQTCGPRHVCCKRPLRPQIPSGNLGNRQCGTRHSQGINGRIKNPVYVDGDSEFGEYPWQVAILKKDPKESVYVCGGTLIDNLHIITAAHCVKSYTGFDLRVRLGEWDVNHDVEFYPYIERDIITVTVHPEFYAGTLYNDLAILRMDKPVDWSKYPHISPACLPNPHDDYTGTRCWTTGWGKDAFGDFGKYQNILKEVDVPVVNQGVCQRQMQQTRLGYDFQLHPGFICAGGEEGKDACKGDGGGPMVCERAGTWQVVGVVSWGIGCGQPGVPGVYVKVAHYLDWIRQVTQRY</sequence>
<proteinExistence type="predicted"/>
<evidence type="ECO:0000313" key="10">
    <source>
        <dbReference type="Proteomes" id="UP001154078"/>
    </source>
</evidence>
<dbReference type="InterPro" id="IPR001254">
    <property type="entry name" value="Trypsin_dom"/>
</dbReference>
<name>A0A9P0ASW9_BRAAE</name>
<dbReference type="PANTHER" id="PTHR24258:SF142">
    <property type="entry name" value="PEPTIDASE S1 DOMAIN-CONTAINING PROTEIN"/>
    <property type="match status" value="1"/>
</dbReference>
<dbReference type="PANTHER" id="PTHR24258">
    <property type="entry name" value="SERINE PROTEASE-RELATED"/>
    <property type="match status" value="1"/>
</dbReference>
<dbReference type="GO" id="GO:0004252">
    <property type="term" value="F:serine-type endopeptidase activity"/>
    <property type="evidence" value="ECO:0007669"/>
    <property type="project" value="InterPro"/>
</dbReference>
<dbReference type="InterPro" id="IPR009003">
    <property type="entry name" value="Peptidase_S1_PA"/>
</dbReference>
<evidence type="ECO:0000256" key="1">
    <source>
        <dbReference type="ARBA" id="ARBA00004613"/>
    </source>
</evidence>
<evidence type="ECO:0000256" key="7">
    <source>
        <dbReference type="SAM" id="SignalP"/>
    </source>
</evidence>
<comment type="subcellular location">
    <subcellularLocation>
        <location evidence="1">Secreted</location>
    </subcellularLocation>
</comment>
<organism evidence="9 10">
    <name type="scientific">Brassicogethes aeneus</name>
    <name type="common">Rape pollen beetle</name>
    <name type="synonym">Meligethes aeneus</name>
    <dbReference type="NCBI Taxonomy" id="1431903"/>
    <lineage>
        <taxon>Eukaryota</taxon>
        <taxon>Metazoa</taxon>
        <taxon>Ecdysozoa</taxon>
        <taxon>Arthropoda</taxon>
        <taxon>Hexapoda</taxon>
        <taxon>Insecta</taxon>
        <taxon>Pterygota</taxon>
        <taxon>Neoptera</taxon>
        <taxon>Endopterygota</taxon>
        <taxon>Coleoptera</taxon>
        <taxon>Polyphaga</taxon>
        <taxon>Cucujiformia</taxon>
        <taxon>Nitidulidae</taxon>
        <taxon>Meligethinae</taxon>
        <taxon>Brassicogethes</taxon>
    </lineage>
</organism>
<keyword evidence="7" id="KW-0732">Signal</keyword>
<dbReference type="Proteomes" id="UP001154078">
    <property type="component" value="Chromosome 1"/>
</dbReference>
<dbReference type="PROSITE" id="PS50240">
    <property type="entry name" value="TRYPSIN_DOM"/>
    <property type="match status" value="1"/>
</dbReference>
<evidence type="ECO:0000256" key="6">
    <source>
        <dbReference type="SAM" id="MobiDB-lite"/>
    </source>
</evidence>
<dbReference type="EMBL" id="OV121132">
    <property type="protein sequence ID" value="CAH0547453.1"/>
    <property type="molecule type" value="Genomic_DNA"/>
</dbReference>
<feature type="compositionally biased region" description="Pro residues" evidence="6">
    <location>
        <begin position="183"/>
        <end position="202"/>
    </location>
</feature>
<dbReference type="InterPro" id="IPR043504">
    <property type="entry name" value="Peptidase_S1_PA_chymotrypsin"/>
</dbReference>
<dbReference type="GO" id="GO:0006508">
    <property type="term" value="P:proteolysis"/>
    <property type="evidence" value="ECO:0007669"/>
    <property type="project" value="InterPro"/>
</dbReference>
<evidence type="ECO:0000259" key="8">
    <source>
        <dbReference type="PROSITE" id="PS50240"/>
    </source>
</evidence>
<evidence type="ECO:0000313" key="9">
    <source>
        <dbReference type="EMBL" id="CAH0547453.1"/>
    </source>
</evidence>
<dbReference type="SUPFAM" id="SSF50494">
    <property type="entry name" value="Trypsin-like serine proteases"/>
    <property type="match status" value="1"/>
</dbReference>
<protein>
    <recommendedName>
        <fullName evidence="4">Phenoloxidase-activating factor 2</fullName>
    </recommendedName>
    <alternativeName>
        <fullName evidence="5">Prophenoloxidase-activating factor II</fullName>
    </alternativeName>
</protein>
<feature type="domain" description="Peptidase S1" evidence="8">
    <location>
        <begin position="626"/>
        <end position="870"/>
    </location>
</feature>
<dbReference type="FunFam" id="2.40.10.10:FF:000038">
    <property type="entry name" value="Serine protease"/>
    <property type="match status" value="1"/>
</dbReference>
<dbReference type="GO" id="GO:0005576">
    <property type="term" value="C:extracellular region"/>
    <property type="evidence" value="ECO:0007669"/>
    <property type="project" value="UniProtKB-SubCell"/>
</dbReference>
<accession>A0A9P0ASW9</accession>
<keyword evidence="3" id="KW-1015">Disulfide bond</keyword>
<dbReference type="InterPro" id="IPR018114">
    <property type="entry name" value="TRYPSIN_HIS"/>
</dbReference>
<dbReference type="SMART" id="SM00020">
    <property type="entry name" value="Tryp_SPc"/>
    <property type="match status" value="1"/>
</dbReference>
<keyword evidence="10" id="KW-1185">Reference proteome</keyword>
<feature type="signal peptide" evidence="7">
    <location>
        <begin position="1"/>
        <end position="18"/>
    </location>
</feature>
<dbReference type="PRINTS" id="PR00722">
    <property type="entry name" value="CHYMOTRYPSIN"/>
</dbReference>
<dbReference type="CDD" id="cd00190">
    <property type="entry name" value="Tryp_SPc"/>
    <property type="match status" value="1"/>
</dbReference>
<evidence type="ECO:0000256" key="2">
    <source>
        <dbReference type="ARBA" id="ARBA00022525"/>
    </source>
</evidence>
<keyword evidence="2" id="KW-0964">Secreted</keyword>
<dbReference type="PROSITE" id="PS00134">
    <property type="entry name" value="TRYPSIN_HIS"/>
    <property type="match status" value="1"/>
</dbReference>
<evidence type="ECO:0000256" key="4">
    <source>
        <dbReference type="ARBA" id="ARBA00068096"/>
    </source>
</evidence>
<gene>
    <name evidence="9" type="ORF">MELIAE_LOCUS1439</name>
</gene>
<dbReference type="InterPro" id="IPR001314">
    <property type="entry name" value="Peptidase_S1A"/>
</dbReference>